<feature type="domain" description="DUF4340" evidence="2">
    <location>
        <begin position="96"/>
        <end position="189"/>
    </location>
</feature>
<evidence type="ECO:0000313" key="4">
    <source>
        <dbReference type="Proteomes" id="UP000824002"/>
    </source>
</evidence>
<dbReference type="InterPro" id="IPR025641">
    <property type="entry name" value="DUF4340"/>
</dbReference>
<dbReference type="Proteomes" id="UP000824002">
    <property type="component" value="Unassembled WGS sequence"/>
</dbReference>
<gene>
    <name evidence="3" type="ORF">IAB51_05090</name>
</gene>
<feature type="domain" description="DUF4340" evidence="2">
    <location>
        <begin position="251"/>
        <end position="371"/>
    </location>
</feature>
<feature type="region of interest" description="Disordered" evidence="1">
    <location>
        <begin position="194"/>
        <end position="213"/>
    </location>
</feature>
<evidence type="ECO:0000256" key="1">
    <source>
        <dbReference type="SAM" id="MobiDB-lite"/>
    </source>
</evidence>
<evidence type="ECO:0000259" key="2">
    <source>
        <dbReference type="Pfam" id="PF14238"/>
    </source>
</evidence>
<name>A0A9D1FMZ1_9FIRM</name>
<evidence type="ECO:0000313" key="3">
    <source>
        <dbReference type="EMBL" id="HIS76170.1"/>
    </source>
</evidence>
<dbReference type="AlphaFoldDB" id="A0A9D1FMZ1"/>
<protein>
    <submittedName>
        <fullName evidence="3">DUF4340 domain-containing protein</fullName>
    </submittedName>
</protein>
<proteinExistence type="predicted"/>
<dbReference type="EMBL" id="DVJP01000036">
    <property type="protein sequence ID" value="HIS76170.1"/>
    <property type="molecule type" value="Genomic_DNA"/>
</dbReference>
<dbReference type="Pfam" id="PF14238">
    <property type="entry name" value="DUF4340"/>
    <property type="match status" value="2"/>
</dbReference>
<accession>A0A9D1FMZ1</accession>
<comment type="caution">
    <text evidence="3">The sequence shown here is derived from an EMBL/GenBank/DDBJ whole genome shotgun (WGS) entry which is preliminary data.</text>
</comment>
<reference evidence="3" key="2">
    <citation type="journal article" date="2021" name="PeerJ">
        <title>Extensive microbial diversity within the chicken gut microbiome revealed by metagenomics and culture.</title>
        <authorList>
            <person name="Gilroy R."/>
            <person name="Ravi A."/>
            <person name="Getino M."/>
            <person name="Pursley I."/>
            <person name="Horton D.L."/>
            <person name="Alikhan N.F."/>
            <person name="Baker D."/>
            <person name="Gharbi K."/>
            <person name="Hall N."/>
            <person name="Watson M."/>
            <person name="Adriaenssens E.M."/>
            <person name="Foster-Nyarko E."/>
            <person name="Jarju S."/>
            <person name="Secka A."/>
            <person name="Antonio M."/>
            <person name="Oren A."/>
            <person name="Chaudhuri R.R."/>
            <person name="La Ragione R."/>
            <person name="Hildebrand F."/>
            <person name="Pallen M.J."/>
        </authorList>
    </citation>
    <scope>NUCLEOTIDE SEQUENCE</scope>
    <source>
        <strain evidence="3">CHK199-13235</strain>
    </source>
</reference>
<reference evidence="3" key="1">
    <citation type="submission" date="2020-10" db="EMBL/GenBank/DDBJ databases">
        <authorList>
            <person name="Gilroy R."/>
        </authorList>
    </citation>
    <scope>NUCLEOTIDE SEQUENCE</scope>
    <source>
        <strain evidence="3">CHK199-13235</strain>
    </source>
</reference>
<organism evidence="3 4">
    <name type="scientific">Candidatus Merdivicinus excrementipullorum</name>
    <dbReference type="NCBI Taxonomy" id="2840867"/>
    <lineage>
        <taxon>Bacteria</taxon>
        <taxon>Bacillati</taxon>
        <taxon>Bacillota</taxon>
        <taxon>Clostridia</taxon>
        <taxon>Eubacteriales</taxon>
        <taxon>Oscillospiraceae</taxon>
        <taxon>Oscillospiraceae incertae sedis</taxon>
        <taxon>Candidatus Merdivicinus</taxon>
    </lineage>
</organism>
<sequence>MNKKIRNLIIGAVVLVLLVGVLLLLLFLPQQSSEPEESSVSETSVTSSTVELFSRETTEIDTITLENEAGVVTVKQEAESTYQVQGLEDIEQNANASSLMSSLSTLNATQLVEENPSDLAKYGMDTPSATVTVQYTDGSSNVLKIGNTLPTGTGCYGMVNDDPAVYALSSTIENYAGYSLTDFASTTVIETWVAPTSEESSDEPAKTEPDIRSMSITGGTLTEQLGDTPFTFVMGEMNEELAGYGLNGSTWIITSPVTASLHTDNTTSIREGAYGLEAASVAAIHPDEAALAEYGLTDPYCVVEFDREGEEFTLTIGNSDGGTGRYVMVNGKDEVFLVDENSLPWMNIQLNQMLSSLIFLPFIDDVSQVDLTIGDQVYTFETTLGEPEVNEDGEEEDPTLESVTCNGEEIDLENYRAMYQYLLSAPAEDINLSGETGPLIASFTYHYFDDPDRTDTVEIFQTSERKCSIALNGSNDFTCRMAYYTRLVENMEALLNGEEPDLDY</sequence>